<feature type="domain" description="FAD dependent oxidoreductase" evidence="3">
    <location>
        <begin position="9"/>
        <end position="64"/>
    </location>
</feature>
<keyword evidence="1" id="KW-0560">Oxidoreductase</keyword>
<keyword evidence="2" id="KW-1133">Transmembrane helix</keyword>
<sequence>MADENASTVFVVGAGIAGLCTALSLAPMGRRVVILERDAGPPEGTADEAFRDWQRPGVSHLRQSHAFLARLRNIIRDNHPELLAELTPPAAATSCSRTSCPQRRWRATRRCPPTTI</sequence>
<evidence type="ECO:0000313" key="5">
    <source>
        <dbReference type="Proteomes" id="UP000635071"/>
    </source>
</evidence>
<dbReference type="AlphaFoldDB" id="A0A916ZUN3"/>
<keyword evidence="2" id="KW-0812">Transmembrane</keyword>
<reference evidence="4" key="1">
    <citation type="journal article" date="2014" name="Int. J. Syst. Evol. Microbiol.">
        <title>Complete genome sequence of Corynebacterium casei LMG S-19264T (=DSM 44701T), isolated from a smear-ripened cheese.</title>
        <authorList>
            <consortium name="US DOE Joint Genome Institute (JGI-PGF)"/>
            <person name="Walter F."/>
            <person name="Albersmeier A."/>
            <person name="Kalinowski J."/>
            <person name="Ruckert C."/>
        </authorList>
    </citation>
    <scope>NUCLEOTIDE SEQUENCE</scope>
    <source>
        <strain evidence="4">CGMCC 1.15519</strain>
    </source>
</reference>
<evidence type="ECO:0000313" key="4">
    <source>
        <dbReference type="EMBL" id="GGE13645.1"/>
    </source>
</evidence>
<protein>
    <recommendedName>
        <fullName evidence="3">FAD dependent oxidoreductase domain-containing protein</fullName>
    </recommendedName>
</protein>
<dbReference type="InterPro" id="IPR006076">
    <property type="entry name" value="FAD-dep_OxRdtase"/>
</dbReference>
<name>A0A916ZUN3_9SPHN</name>
<proteinExistence type="predicted"/>
<dbReference type="Gene3D" id="3.50.50.60">
    <property type="entry name" value="FAD/NAD(P)-binding domain"/>
    <property type="match status" value="1"/>
</dbReference>
<feature type="transmembrane region" description="Helical" evidence="2">
    <location>
        <begin position="6"/>
        <end position="26"/>
    </location>
</feature>
<dbReference type="InterPro" id="IPR036188">
    <property type="entry name" value="FAD/NAD-bd_sf"/>
</dbReference>
<dbReference type="GO" id="GO:0016491">
    <property type="term" value="F:oxidoreductase activity"/>
    <property type="evidence" value="ECO:0007669"/>
    <property type="project" value="UniProtKB-KW"/>
</dbReference>
<evidence type="ECO:0000259" key="3">
    <source>
        <dbReference type="Pfam" id="PF01266"/>
    </source>
</evidence>
<organism evidence="4 5">
    <name type="scientific">Sandarakinorhabdus glacialis</name>
    <dbReference type="NCBI Taxonomy" id="1614636"/>
    <lineage>
        <taxon>Bacteria</taxon>
        <taxon>Pseudomonadati</taxon>
        <taxon>Pseudomonadota</taxon>
        <taxon>Alphaproteobacteria</taxon>
        <taxon>Sphingomonadales</taxon>
        <taxon>Sphingosinicellaceae</taxon>
        <taxon>Sandarakinorhabdus</taxon>
    </lineage>
</organism>
<comment type="caution">
    <text evidence="4">The sequence shown here is derived from an EMBL/GenBank/DDBJ whole genome shotgun (WGS) entry which is preliminary data.</text>
</comment>
<dbReference type="EMBL" id="BMJM01000006">
    <property type="protein sequence ID" value="GGE13645.1"/>
    <property type="molecule type" value="Genomic_DNA"/>
</dbReference>
<reference evidence="4" key="2">
    <citation type="submission" date="2020-09" db="EMBL/GenBank/DDBJ databases">
        <authorList>
            <person name="Sun Q."/>
            <person name="Zhou Y."/>
        </authorList>
    </citation>
    <scope>NUCLEOTIDE SEQUENCE</scope>
    <source>
        <strain evidence="4">CGMCC 1.15519</strain>
    </source>
</reference>
<dbReference type="Proteomes" id="UP000635071">
    <property type="component" value="Unassembled WGS sequence"/>
</dbReference>
<gene>
    <name evidence="4" type="ORF">GCM10011529_20030</name>
</gene>
<dbReference type="Pfam" id="PF01266">
    <property type="entry name" value="DAO"/>
    <property type="match status" value="1"/>
</dbReference>
<keyword evidence="2" id="KW-0472">Membrane</keyword>
<accession>A0A916ZUN3</accession>
<evidence type="ECO:0000256" key="1">
    <source>
        <dbReference type="ARBA" id="ARBA00023002"/>
    </source>
</evidence>
<evidence type="ECO:0000256" key="2">
    <source>
        <dbReference type="SAM" id="Phobius"/>
    </source>
</evidence>
<keyword evidence="5" id="KW-1185">Reference proteome</keyword>
<dbReference type="RefSeq" id="WP_207792551.1">
    <property type="nucleotide sequence ID" value="NZ_BMJM01000006.1"/>
</dbReference>
<dbReference type="SUPFAM" id="SSF51971">
    <property type="entry name" value="Nucleotide-binding domain"/>
    <property type="match status" value="1"/>
</dbReference>